<feature type="transmembrane region" description="Helical" evidence="2">
    <location>
        <begin position="137"/>
        <end position="155"/>
    </location>
</feature>
<dbReference type="EMBL" id="BMHK01000020">
    <property type="protein sequence ID" value="GGC07671.1"/>
    <property type="molecule type" value="Genomic_DNA"/>
</dbReference>
<name>A0A916X6C1_9SPHN</name>
<proteinExistence type="predicted"/>
<feature type="transmembrane region" description="Helical" evidence="2">
    <location>
        <begin position="42"/>
        <end position="64"/>
    </location>
</feature>
<feature type="transmembrane region" description="Helical" evidence="2">
    <location>
        <begin position="272"/>
        <end position="290"/>
    </location>
</feature>
<evidence type="ECO:0000313" key="3">
    <source>
        <dbReference type="EMBL" id="GGC07671.1"/>
    </source>
</evidence>
<keyword evidence="2" id="KW-0812">Transmembrane</keyword>
<comment type="caution">
    <text evidence="3">The sequence shown here is derived from an EMBL/GenBank/DDBJ whole genome shotgun (WGS) entry which is preliminary data.</text>
</comment>
<keyword evidence="4" id="KW-1185">Reference proteome</keyword>
<dbReference type="Proteomes" id="UP000608154">
    <property type="component" value="Unassembled WGS sequence"/>
</dbReference>
<accession>A0A916X6C1</accession>
<feature type="region of interest" description="Disordered" evidence="1">
    <location>
        <begin position="458"/>
        <end position="481"/>
    </location>
</feature>
<reference evidence="3" key="2">
    <citation type="submission" date="2020-09" db="EMBL/GenBank/DDBJ databases">
        <authorList>
            <person name="Sun Q."/>
            <person name="Zhou Y."/>
        </authorList>
    </citation>
    <scope>NUCLEOTIDE SEQUENCE</scope>
    <source>
        <strain evidence="3">CGMCC 1.15095</strain>
    </source>
</reference>
<evidence type="ECO:0000256" key="1">
    <source>
        <dbReference type="SAM" id="MobiDB-lite"/>
    </source>
</evidence>
<protein>
    <submittedName>
        <fullName evidence="3">Uncharacterized protein</fullName>
    </submittedName>
</protein>
<reference evidence="3" key="1">
    <citation type="journal article" date="2014" name="Int. J. Syst. Evol. Microbiol.">
        <title>Complete genome sequence of Corynebacterium casei LMG S-19264T (=DSM 44701T), isolated from a smear-ripened cheese.</title>
        <authorList>
            <consortium name="US DOE Joint Genome Institute (JGI-PGF)"/>
            <person name="Walter F."/>
            <person name="Albersmeier A."/>
            <person name="Kalinowski J."/>
            <person name="Ruckert C."/>
        </authorList>
    </citation>
    <scope>NUCLEOTIDE SEQUENCE</scope>
    <source>
        <strain evidence="3">CGMCC 1.15095</strain>
    </source>
</reference>
<feature type="transmembrane region" description="Helical" evidence="2">
    <location>
        <begin position="372"/>
        <end position="393"/>
    </location>
</feature>
<dbReference type="RefSeq" id="WP_229736376.1">
    <property type="nucleotide sequence ID" value="NZ_BMHK01000020.1"/>
</dbReference>
<feature type="transmembrane region" description="Helical" evidence="2">
    <location>
        <begin position="85"/>
        <end position="105"/>
    </location>
</feature>
<feature type="transmembrane region" description="Helical" evidence="2">
    <location>
        <begin position="248"/>
        <end position="266"/>
    </location>
</feature>
<organism evidence="3 4">
    <name type="scientific">Novosphingobium endophyticum</name>
    <dbReference type="NCBI Taxonomy" id="1955250"/>
    <lineage>
        <taxon>Bacteria</taxon>
        <taxon>Pseudomonadati</taxon>
        <taxon>Pseudomonadota</taxon>
        <taxon>Alphaproteobacteria</taxon>
        <taxon>Sphingomonadales</taxon>
        <taxon>Sphingomonadaceae</taxon>
        <taxon>Novosphingobium</taxon>
    </lineage>
</organism>
<feature type="transmembrane region" description="Helical" evidence="2">
    <location>
        <begin position="222"/>
        <end position="241"/>
    </location>
</feature>
<feature type="transmembrane region" description="Helical" evidence="2">
    <location>
        <begin position="167"/>
        <end position="185"/>
    </location>
</feature>
<evidence type="ECO:0000256" key="2">
    <source>
        <dbReference type="SAM" id="Phobius"/>
    </source>
</evidence>
<gene>
    <name evidence="3" type="ORF">GCM10011494_27880</name>
</gene>
<feature type="transmembrane region" description="Helical" evidence="2">
    <location>
        <begin position="302"/>
        <end position="327"/>
    </location>
</feature>
<sequence length="481" mass="50789">MELTFIGWIQAVIGLAIVVAGGPNSAFLFLILSGLFDGSAAVLLPALGGSSIPPVQFALMFVFLRILVPKGGVYGRFPDAVRANAWLVLFCFYGIAHAFIGPRLFGGAISVYPMRPHPESGLFDVIPLWPKSQNLTAGTYLLGCLLIAIAAYIFCRGRGGGKVLVDASIWGGWFFIITGLLDLLTRGTPFEQTLSIFRNGDYVQMNVEVDGFIRIRGLLPEASTYAGACFTFFAINTELWYRSVRARATGVLAIALALMLVMSTSSTAYVALAAYSALFLLRAVAVPGVAPRGKLLRVSAAGFMIVFAVAVLMAVIPQLPAAIYQMVVEMTVEKSSSDSGQQRLFWAMQGVHALFESHGLGIGPGSFRSSSLITAIAGSMGLIGIVSFTMYLLAVFQPSRRSSWGQGGELPQMLGGAFASAAVFSLIPAAIGSPQPSPPAMFSMLAGAALALRPALTGRPAARRPGRAPEPANELPAGDPA</sequence>
<keyword evidence="2" id="KW-1133">Transmembrane helix</keyword>
<keyword evidence="2" id="KW-0472">Membrane</keyword>
<dbReference type="AlphaFoldDB" id="A0A916X6C1"/>
<evidence type="ECO:0000313" key="4">
    <source>
        <dbReference type="Proteomes" id="UP000608154"/>
    </source>
</evidence>
<feature type="transmembrane region" description="Helical" evidence="2">
    <location>
        <begin position="12"/>
        <end position="36"/>
    </location>
</feature>